<gene>
    <name evidence="3" type="ORF">HRQ87_14970</name>
</gene>
<comment type="caution">
    <text evidence="3">The sequence shown here is derived from an EMBL/GenBank/DDBJ whole genome shotgun (WGS) entry which is preliminary data.</text>
</comment>
<proteinExistence type="predicted"/>
<evidence type="ECO:0000256" key="1">
    <source>
        <dbReference type="SAM" id="SignalP"/>
    </source>
</evidence>
<dbReference type="PROSITE" id="PS51257">
    <property type="entry name" value="PROKAR_LIPOPROTEIN"/>
    <property type="match status" value="1"/>
</dbReference>
<evidence type="ECO:0000313" key="3">
    <source>
        <dbReference type="EMBL" id="NSX56098.1"/>
    </source>
</evidence>
<dbReference type="SUPFAM" id="SSF53300">
    <property type="entry name" value="vWA-like"/>
    <property type="match status" value="1"/>
</dbReference>
<dbReference type="Proteomes" id="UP000777935">
    <property type="component" value="Unassembled WGS sequence"/>
</dbReference>
<feature type="domain" description="VWFA" evidence="2">
    <location>
        <begin position="28"/>
        <end position="206"/>
    </location>
</feature>
<dbReference type="EMBL" id="JABUFE010000010">
    <property type="protein sequence ID" value="NSX56098.1"/>
    <property type="molecule type" value="Genomic_DNA"/>
</dbReference>
<sequence>MHRSFHLALPLIALGCMASAQDASRNADVLFILDGSGSMWGRVNEVEKIVIAKDVMSGLIDGLPESVDAGLITYGHRERGSCADIEVIATPGQTDRADLLASLAGVTPLGKTPISDSLLQAGEVMRQTEDPVSIVLVSDGIESCEGDPCATAALLREQDIDVRIHVVGFDVDAEAKEQLSCIAEAGGGEYYDASSADALDAALADVRVSIVEEPVMVEPVVTPVAPQVANLFRADDISGNTDITVINVDTGEEVDILFASEPETEVPAGTYRFEFGYPFQNWRFIPPPVTIEAGSDYTISAADYGLATVIWGADNARDVGIIQEATNSKILSLMASRERLQIPPGAYRFDFGNFISQPTTIEPGGEYTISASDYALATVRWSDDIRADVKIVNDATGDDIATIRKSSSSAQIPPGTYRFAFRYFTSPPVVIEPDSDYTVTAADYGLATVNWSDDILGDVDVIDDASGEGVVSLRKSRSEVQLAPGDYRFVFSGFVSPPVTIAPNSDFTISAADYGLATVSLAERVRGDFLLLQGDQDPINLRDGREKQVLPGPYAMVYRGEELGIINIDANETRMIEVSQ</sequence>
<dbReference type="Pfam" id="PF00092">
    <property type="entry name" value="VWA"/>
    <property type="match status" value="1"/>
</dbReference>
<evidence type="ECO:0000259" key="2">
    <source>
        <dbReference type="PROSITE" id="PS50234"/>
    </source>
</evidence>
<dbReference type="RefSeq" id="WP_174139253.1">
    <property type="nucleotide sequence ID" value="NZ_JABUFE010000010.1"/>
</dbReference>
<keyword evidence="1" id="KW-0732">Signal</keyword>
<dbReference type="Gene3D" id="3.40.50.410">
    <property type="entry name" value="von Willebrand factor, type A domain"/>
    <property type="match status" value="1"/>
</dbReference>
<accession>A0ABX2IZJ1</accession>
<protein>
    <submittedName>
        <fullName evidence="3">VWA domain-containing protein</fullName>
    </submittedName>
</protein>
<dbReference type="InterPro" id="IPR036465">
    <property type="entry name" value="vWFA_dom_sf"/>
</dbReference>
<reference evidence="3 4" key="1">
    <citation type="submission" date="2020-06" db="EMBL/GenBank/DDBJ databases">
        <title>Sulfitobacter algicola sp. nov., isolated from green algae.</title>
        <authorList>
            <person name="Wang C."/>
        </authorList>
    </citation>
    <scope>NUCLEOTIDE SEQUENCE [LARGE SCALE GENOMIC DNA]</scope>
    <source>
        <strain evidence="3 4">1151</strain>
    </source>
</reference>
<dbReference type="PROSITE" id="PS50234">
    <property type="entry name" value="VWFA"/>
    <property type="match status" value="1"/>
</dbReference>
<feature type="chain" id="PRO_5046522160" evidence="1">
    <location>
        <begin position="21"/>
        <end position="580"/>
    </location>
</feature>
<evidence type="ECO:0000313" key="4">
    <source>
        <dbReference type="Proteomes" id="UP000777935"/>
    </source>
</evidence>
<dbReference type="InterPro" id="IPR002035">
    <property type="entry name" value="VWF_A"/>
</dbReference>
<organism evidence="3 4">
    <name type="scientific">Parasulfitobacter algicola</name>
    <dbReference type="NCBI Taxonomy" id="2614809"/>
    <lineage>
        <taxon>Bacteria</taxon>
        <taxon>Pseudomonadati</taxon>
        <taxon>Pseudomonadota</taxon>
        <taxon>Alphaproteobacteria</taxon>
        <taxon>Rhodobacterales</taxon>
        <taxon>Roseobacteraceae</taxon>
        <taxon>Parasulfitobacter</taxon>
    </lineage>
</organism>
<dbReference type="SMART" id="SM00327">
    <property type="entry name" value="VWA"/>
    <property type="match status" value="1"/>
</dbReference>
<keyword evidence="4" id="KW-1185">Reference proteome</keyword>
<feature type="signal peptide" evidence="1">
    <location>
        <begin position="1"/>
        <end position="20"/>
    </location>
</feature>
<name>A0ABX2IZJ1_9RHOB</name>